<organism evidence="1 2">
    <name type="scientific">Grifola frondosa</name>
    <name type="common">Maitake</name>
    <name type="synonym">Polyporus frondosus</name>
    <dbReference type="NCBI Taxonomy" id="5627"/>
    <lineage>
        <taxon>Eukaryota</taxon>
        <taxon>Fungi</taxon>
        <taxon>Dikarya</taxon>
        <taxon>Basidiomycota</taxon>
        <taxon>Agaricomycotina</taxon>
        <taxon>Agaricomycetes</taxon>
        <taxon>Polyporales</taxon>
        <taxon>Grifolaceae</taxon>
        <taxon>Grifola</taxon>
    </lineage>
</organism>
<reference evidence="1 2" key="1">
    <citation type="submission" date="2016-03" db="EMBL/GenBank/DDBJ databases">
        <title>Whole genome sequencing of Grifola frondosa 9006-11.</title>
        <authorList>
            <person name="Min B."/>
            <person name="Park H."/>
            <person name="Kim J.-G."/>
            <person name="Cho H."/>
            <person name="Oh Y.-L."/>
            <person name="Kong W.-S."/>
            <person name="Choi I.-G."/>
        </authorList>
    </citation>
    <scope>NUCLEOTIDE SEQUENCE [LARGE SCALE GENOMIC DNA]</scope>
    <source>
        <strain evidence="1 2">9006-11</strain>
    </source>
</reference>
<dbReference type="Proteomes" id="UP000092993">
    <property type="component" value="Unassembled WGS sequence"/>
</dbReference>
<evidence type="ECO:0000313" key="1">
    <source>
        <dbReference type="EMBL" id="OBZ72837.1"/>
    </source>
</evidence>
<evidence type="ECO:0000313" key="2">
    <source>
        <dbReference type="Proteomes" id="UP000092993"/>
    </source>
</evidence>
<gene>
    <name evidence="1" type="ORF">A0H81_07064</name>
</gene>
<comment type="caution">
    <text evidence="1">The sequence shown here is derived from an EMBL/GenBank/DDBJ whole genome shotgun (WGS) entry which is preliminary data.</text>
</comment>
<dbReference type="EMBL" id="LUGG01000007">
    <property type="protein sequence ID" value="OBZ72837.1"/>
    <property type="molecule type" value="Genomic_DNA"/>
</dbReference>
<protein>
    <submittedName>
        <fullName evidence="1">Uncharacterized protein</fullName>
    </submittedName>
</protein>
<proteinExistence type="predicted"/>
<keyword evidence="2" id="KW-1185">Reference proteome</keyword>
<accession>A0A1C7M8D8</accession>
<sequence>METTTDEVARMMFEVNFWGAANVIREELDPAWNIQASISHSSWDETSEPLAIIRSLSFNLVFSIRMPSLSKSMIETPIYPAYTNSALPSVALHHAVQTSRATLYDHIGYLEKAATALYTLSEMHNLPLRLLPGKDSVGLAGEKIG</sequence>
<dbReference type="AlphaFoldDB" id="A0A1C7M8D8"/>
<name>A0A1C7M8D8_GRIFR</name>
<dbReference type="OrthoDB" id="1274115at2759"/>